<dbReference type="PANTHER" id="PTHR43201:SF5">
    <property type="entry name" value="MEDIUM-CHAIN ACYL-COA LIGASE ACSF2, MITOCHONDRIAL"/>
    <property type="match status" value="1"/>
</dbReference>
<reference evidence="3 4" key="1">
    <citation type="journal article" date="2016" name="Int. J. Syst. Evol. Microbiol.">
        <title>Descriptions of Anaerotaenia torta gen. nov., sp. nov. and Anaerocolumna cellulosilytica gen. nov., sp. nov. isolated from a methanogenic reactor of cattle waste.</title>
        <authorList>
            <person name="Uek A."/>
            <person name="Ohtaki Y."/>
            <person name="Kaku N."/>
            <person name="Ueki K."/>
        </authorList>
    </citation>
    <scope>NUCLEOTIDE SEQUENCE [LARGE SCALE GENOMIC DNA]</scope>
    <source>
        <strain evidence="3 4">SN021</strain>
    </source>
</reference>
<dbReference type="PROSITE" id="PS00455">
    <property type="entry name" value="AMP_BINDING"/>
    <property type="match status" value="1"/>
</dbReference>
<evidence type="ECO:0000313" key="4">
    <source>
        <dbReference type="Proteomes" id="UP000515561"/>
    </source>
</evidence>
<keyword evidence="2" id="KW-0436">Ligase</keyword>
<name>A0A6S6QYY0_9FIRM</name>
<dbReference type="RefSeq" id="WP_184093643.1">
    <property type="nucleotide sequence ID" value="NZ_AP023367.1"/>
</dbReference>
<dbReference type="Gene3D" id="2.30.38.10">
    <property type="entry name" value="Luciferase, Domain 3"/>
    <property type="match status" value="1"/>
</dbReference>
<dbReference type="Gene3D" id="3.30.300.30">
    <property type="match status" value="1"/>
</dbReference>
<accession>A0A6S6QYY0</accession>
<dbReference type="GO" id="GO:0031956">
    <property type="term" value="F:medium-chain fatty acid-CoA ligase activity"/>
    <property type="evidence" value="ECO:0007669"/>
    <property type="project" value="TreeGrafter"/>
</dbReference>
<dbReference type="GO" id="GO:0006631">
    <property type="term" value="P:fatty acid metabolic process"/>
    <property type="evidence" value="ECO:0007669"/>
    <property type="project" value="TreeGrafter"/>
</dbReference>
<dbReference type="EMBL" id="AP023367">
    <property type="protein sequence ID" value="BCJ95844.1"/>
    <property type="molecule type" value="Genomic_DNA"/>
</dbReference>
<dbReference type="SUPFAM" id="SSF56801">
    <property type="entry name" value="Acetyl-CoA synthetase-like"/>
    <property type="match status" value="1"/>
</dbReference>
<organism evidence="3 4">
    <name type="scientific">Anaerocolumna cellulosilytica</name>
    <dbReference type="NCBI Taxonomy" id="433286"/>
    <lineage>
        <taxon>Bacteria</taxon>
        <taxon>Bacillati</taxon>
        <taxon>Bacillota</taxon>
        <taxon>Clostridia</taxon>
        <taxon>Lachnospirales</taxon>
        <taxon>Lachnospiraceae</taxon>
        <taxon>Anaerocolumna</taxon>
    </lineage>
</organism>
<dbReference type="AlphaFoldDB" id="A0A6S6QYY0"/>
<evidence type="ECO:0000256" key="1">
    <source>
        <dbReference type="ARBA" id="ARBA00006432"/>
    </source>
</evidence>
<dbReference type="Pfam" id="PF00501">
    <property type="entry name" value="AMP-binding"/>
    <property type="match status" value="1"/>
</dbReference>
<dbReference type="Gene3D" id="3.40.50.980">
    <property type="match status" value="2"/>
</dbReference>
<dbReference type="Proteomes" id="UP000515561">
    <property type="component" value="Chromosome"/>
</dbReference>
<dbReference type="Pfam" id="PF13193">
    <property type="entry name" value="AMP-binding_C"/>
    <property type="match status" value="1"/>
</dbReference>
<dbReference type="PANTHER" id="PTHR43201">
    <property type="entry name" value="ACYL-COA SYNTHETASE"/>
    <property type="match status" value="1"/>
</dbReference>
<proteinExistence type="inferred from homology"/>
<dbReference type="FunFam" id="3.30.300.30:FF:000008">
    <property type="entry name" value="2,3-dihydroxybenzoate-AMP ligase"/>
    <property type="match status" value="1"/>
</dbReference>
<gene>
    <name evidence="3" type="ORF">acsn021_34130</name>
</gene>
<dbReference type="InterPro" id="IPR000873">
    <property type="entry name" value="AMP-dep_synth/lig_dom"/>
</dbReference>
<comment type="similarity">
    <text evidence="1">Belongs to the ATP-dependent AMP-binding enzyme family.</text>
</comment>
<evidence type="ECO:0000256" key="2">
    <source>
        <dbReference type="ARBA" id="ARBA00022598"/>
    </source>
</evidence>
<sequence length="548" mass="60656">MYNYNSLADVIDEKCFEFGNREALVFPSHQQTYTYIGFQTLTMELAKGLLAIGVKKGDHLAIFSLNSPKYIALEIAAARIGAVLVCINTSSTKSELLYVLNQSESSLLFISNGVKGNSYVELLNSICPELAANSLQLASKELPHLKTVVMLDNMELPGILPLHKLLKKGEKISTEEIYMVQKTVSSKDPLNIFYTSGTTGNAKGVVLNHFVTVNNAIFSGERMQYEPEDRVLLCLPLFHVIGCVLSTIAGLFYGSAIVIAERFETSKIPCYIMEESCTVLNAVPTMFNFLLNSDLNPYDLTTLRKGFIAGSCCSEELLLRIHNELGIETIANLYGQTEAIGITQMAAEDSLHHRLTTIGRPLPGVEVKVIDITTGERLPVGEKGELCVKTVYLMQGYFKNQEATNKAIDIDGWLHTGDLVSMDYEGFITIEGRIKDIIIRGGENISAVEIENTLKRHPGILEAAIIGVPDKLLGEEICAVLIKNTTYATPLNKETILTYAKGELAKFKLPKYIFFTDSLPITSSGKIRKNILREQFNKEFEKLIAVKQ</sequence>
<dbReference type="KEGG" id="acel:acsn021_34130"/>
<dbReference type="InterPro" id="IPR020845">
    <property type="entry name" value="AMP-binding_CS"/>
</dbReference>
<dbReference type="InterPro" id="IPR025110">
    <property type="entry name" value="AMP-bd_C"/>
</dbReference>
<protein>
    <submittedName>
        <fullName evidence="3">AMP-binding protein</fullName>
    </submittedName>
</protein>
<dbReference type="InterPro" id="IPR045851">
    <property type="entry name" value="AMP-bd_C_sf"/>
</dbReference>
<evidence type="ECO:0000313" key="3">
    <source>
        <dbReference type="EMBL" id="BCJ95844.1"/>
    </source>
</evidence>
<keyword evidence="4" id="KW-1185">Reference proteome</keyword>